<feature type="compositionally biased region" description="Basic and acidic residues" evidence="6">
    <location>
        <begin position="160"/>
        <end position="199"/>
    </location>
</feature>
<dbReference type="EMBL" id="JACHIA010000052">
    <property type="protein sequence ID" value="MBB6074113.1"/>
    <property type="molecule type" value="Genomic_DNA"/>
</dbReference>
<dbReference type="AlphaFoldDB" id="A0A841H862"/>
<gene>
    <name evidence="9" type="ORF">HNQ61_005796</name>
</gene>
<dbReference type="PANTHER" id="PTHR35604:SF2">
    <property type="entry name" value="TRANSPOSASE INSH FOR INSERTION SEQUENCE ELEMENT IS5A-RELATED"/>
    <property type="match status" value="1"/>
</dbReference>
<keyword evidence="5" id="KW-0233">DNA recombination</keyword>
<keyword evidence="4" id="KW-0238">DNA-binding</keyword>
<dbReference type="RefSeq" id="WP_170035427.1">
    <property type="nucleotide sequence ID" value="NZ_JABDTL010000001.1"/>
</dbReference>
<dbReference type="GO" id="GO:0004803">
    <property type="term" value="F:transposase activity"/>
    <property type="evidence" value="ECO:0007669"/>
    <property type="project" value="InterPro"/>
</dbReference>
<evidence type="ECO:0000259" key="7">
    <source>
        <dbReference type="Pfam" id="PF01609"/>
    </source>
</evidence>
<comment type="caution">
    <text evidence="9">The sequence shown here is derived from an EMBL/GenBank/DDBJ whole genome shotgun (WGS) entry which is preliminary data.</text>
</comment>
<accession>A0A841H862</accession>
<dbReference type="NCBIfam" id="NF033581">
    <property type="entry name" value="transpos_IS5_4"/>
    <property type="match status" value="1"/>
</dbReference>
<name>A0A841H862_9BACT</name>
<evidence type="ECO:0000256" key="5">
    <source>
        <dbReference type="ARBA" id="ARBA00023172"/>
    </source>
</evidence>
<dbReference type="Pfam" id="PF01609">
    <property type="entry name" value="DDE_Tnp_1"/>
    <property type="match status" value="1"/>
</dbReference>
<dbReference type="PANTHER" id="PTHR35604">
    <property type="entry name" value="TRANSPOSASE INSH FOR INSERTION SEQUENCE ELEMENT IS5A-RELATED"/>
    <property type="match status" value="1"/>
</dbReference>
<organism evidence="9 10">
    <name type="scientific">Longimicrobium terrae</name>
    <dbReference type="NCBI Taxonomy" id="1639882"/>
    <lineage>
        <taxon>Bacteria</taxon>
        <taxon>Pseudomonadati</taxon>
        <taxon>Gemmatimonadota</taxon>
        <taxon>Longimicrobiia</taxon>
        <taxon>Longimicrobiales</taxon>
        <taxon>Longimicrobiaceae</taxon>
        <taxon>Longimicrobium</taxon>
    </lineage>
</organism>
<evidence type="ECO:0000256" key="2">
    <source>
        <dbReference type="ARBA" id="ARBA00010075"/>
    </source>
</evidence>
<feature type="domain" description="Transposase IS4-like" evidence="7">
    <location>
        <begin position="197"/>
        <end position="335"/>
    </location>
</feature>
<evidence type="ECO:0000313" key="9">
    <source>
        <dbReference type="EMBL" id="MBB6074113.1"/>
    </source>
</evidence>
<comment type="similarity">
    <text evidence="2">Belongs to the transposase 11 family.</text>
</comment>
<dbReference type="GO" id="GO:0003677">
    <property type="term" value="F:DNA binding"/>
    <property type="evidence" value="ECO:0007669"/>
    <property type="project" value="UniProtKB-KW"/>
</dbReference>
<dbReference type="Pfam" id="PF05598">
    <property type="entry name" value="DUF772"/>
    <property type="match status" value="1"/>
</dbReference>
<reference evidence="9 10" key="1">
    <citation type="submission" date="2020-08" db="EMBL/GenBank/DDBJ databases">
        <title>Genomic Encyclopedia of Type Strains, Phase IV (KMG-IV): sequencing the most valuable type-strain genomes for metagenomic binning, comparative biology and taxonomic classification.</title>
        <authorList>
            <person name="Goeker M."/>
        </authorList>
    </citation>
    <scope>NUCLEOTIDE SEQUENCE [LARGE SCALE GENOMIC DNA]</scope>
    <source>
        <strain evidence="9 10">DSM 29007</strain>
    </source>
</reference>
<proteinExistence type="inferred from homology"/>
<comment type="function">
    <text evidence="1">Involved in the transposition of the insertion sequence IS5.</text>
</comment>
<sequence>MRGREPEQPALFSYVNLESRVPRDHPLRTIKSLVDKALSELSARFDTMYSRRGRPSIPPERLLRALLLQVFYSVRSEALLMEQLDYNLLFRWFVGLGIDDEVWVPETFSVNRDRLMEGDVARAFFDQVLAEARSHNLLSDDHFTVDGTLLEAWASQKSFRPMDEPRDPPSGDRNPEVDFRGEKRSNQTHRSTTDPDARLAKKGNTAAKLCYTASSLMENRSGLIVDTEVEHATGTAERDSALAMLARQPKRKKRRTLGADKGYDTIDFVAGCRARGFTPHVAQNITKGRGSAIDGRTTRHAGYKVSQRKRKLVEQGFGWDKTIGLLNKLRHRGKQLVGWVYTFTSAAYNLVRLRTLIMGGVRA</sequence>
<feature type="domain" description="Transposase InsH N-terminal" evidence="8">
    <location>
        <begin position="16"/>
        <end position="114"/>
    </location>
</feature>
<evidence type="ECO:0000256" key="1">
    <source>
        <dbReference type="ARBA" id="ARBA00003544"/>
    </source>
</evidence>
<evidence type="ECO:0000259" key="8">
    <source>
        <dbReference type="Pfam" id="PF05598"/>
    </source>
</evidence>
<protein>
    <submittedName>
        <fullName evidence="9">Transposase</fullName>
    </submittedName>
</protein>
<dbReference type="GO" id="GO:0006313">
    <property type="term" value="P:DNA transposition"/>
    <property type="evidence" value="ECO:0007669"/>
    <property type="project" value="InterPro"/>
</dbReference>
<evidence type="ECO:0000256" key="6">
    <source>
        <dbReference type="SAM" id="MobiDB-lite"/>
    </source>
</evidence>
<dbReference type="InterPro" id="IPR008490">
    <property type="entry name" value="Transposase_InsH_N"/>
</dbReference>
<dbReference type="Proteomes" id="UP000582837">
    <property type="component" value="Unassembled WGS sequence"/>
</dbReference>
<keyword evidence="3" id="KW-0815">Transposition</keyword>
<evidence type="ECO:0000313" key="10">
    <source>
        <dbReference type="Proteomes" id="UP000582837"/>
    </source>
</evidence>
<feature type="region of interest" description="Disordered" evidence="6">
    <location>
        <begin position="157"/>
        <end position="200"/>
    </location>
</feature>
<dbReference type="InterPro" id="IPR047959">
    <property type="entry name" value="Transpos_IS5"/>
</dbReference>
<evidence type="ECO:0000256" key="3">
    <source>
        <dbReference type="ARBA" id="ARBA00022578"/>
    </source>
</evidence>
<dbReference type="InterPro" id="IPR002559">
    <property type="entry name" value="Transposase_11"/>
</dbReference>
<evidence type="ECO:0000256" key="4">
    <source>
        <dbReference type="ARBA" id="ARBA00023125"/>
    </source>
</evidence>
<keyword evidence="10" id="KW-1185">Reference proteome</keyword>